<proteinExistence type="predicted"/>
<gene>
    <name evidence="3" type="ORF">ACFR9U_18270</name>
</gene>
<dbReference type="Proteomes" id="UP001597119">
    <property type="component" value="Unassembled WGS sequence"/>
</dbReference>
<dbReference type="SUPFAM" id="SSF81324">
    <property type="entry name" value="Voltage-gated potassium channels"/>
    <property type="match status" value="1"/>
</dbReference>
<feature type="transmembrane region" description="Helical" evidence="1">
    <location>
        <begin position="320"/>
        <end position="344"/>
    </location>
</feature>
<dbReference type="PANTHER" id="PTHR14136">
    <property type="entry name" value="BTB_POZ DOMAIN-CONTAINING PROTEIN KCTD9"/>
    <property type="match status" value="1"/>
</dbReference>
<dbReference type="AlphaFoldDB" id="A0ABD6CFE8"/>
<dbReference type="InterPro" id="IPR013099">
    <property type="entry name" value="K_chnl_dom"/>
</dbReference>
<dbReference type="Gene3D" id="1.10.287.70">
    <property type="match status" value="1"/>
</dbReference>
<comment type="caution">
    <text evidence="3">The sequence shown here is derived from an EMBL/GenBank/DDBJ whole genome shotgun (WGS) entry which is preliminary data.</text>
</comment>
<dbReference type="SUPFAM" id="SSF141571">
    <property type="entry name" value="Pentapeptide repeat-like"/>
    <property type="match status" value="1"/>
</dbReference>
<evidence type="ECO:0000259" key="2">
    <source>
        <dbReference type="Pfam" id="PF07885"/>
    </source>
</evidence>
<sequence>MPGTDDRCGFVPDGSEVADKGVTCCWRPVWADREHCIWHASIGEKSWELLEPHASSLGDRLDGAKLRGASLSRTDLFAGCTLIGADFTGATCIETDFSGADLRWTEFNDCNLTGANYAHATLEDTTFVRADLRDADFRRARLYRTVFADAHVNSQTAFDKELVYETRMRNATDAGTKTELGEAAAWTYRRLDRLLRQNAVAKRRHRFYTRAHDVRRRLAWVNDNYLKALKLEGSRWVMRYGVSPWRVLAVSGLLVLVSAFLYPLTGGIQETAGQTTLTYTIEEPTSPVLWHVSRTYVKSLYFSVVTYATLGYGDIQPVGLWARFLAGLETILGSLLIAILVFVLTRSVE</sequence>
<dbReference type="Pfam" id="PF07885">
    <property type="entry name" value="Ion_trans_2"/>
    <property type="match status" value="1"/>
</dbReference>
<keyword evidence="4" id="KW-1185">Reference proteome</keyword>
<dbReference type="RefSeq" id="WP_247378581.1">
    <property type="nucleotide sequence ID" value="NZ_JALLGV010000005.1"/>
</dbReference>
<organism evidence="3 4">
    <name type="scientific">Halorientalis brevis</name>
    <dbReference type="NCBI Taxonomy" id="1126241"/>
    <lineage>
        <taxon>Archaea</taxon>
        <taxon>Methanobacteriati</taxon>
        <taxon>Methanobacteriota</taxon>
        <taxon>Stenosarchaea group</taxon>
        <taxon>Halobacteria</taxon>
        <taxon>Halobacteriales</taxon>
        <taxon>Haloarculaceae</taxon>
        <taxon>Halorientalis</taxon>
    </lineage>
</organism>
<keyword evidence="1" id="KW-0812">Transmembrane</keyword>
<accession>A0ABD6CFE8</accession>
<evidence type="ECO:0000313" key="3">
    <source>
        <dbReference type="EMBL" id="MFD1588928.1"/>
    </source>
</evidence>
<dbReference type="InterPro" id="IPR051082">
    <property type="entry name" value="Pentapeptide-BTB/POZ_domain"/>
</dbReference>
<dbReference type="Gene3D" id="2.160.20.80">
    <property type="entry name" value="E3 ubiquitin-protein ligase SopA"/>
    <property type="match status" value="1"/>
</dbReference>
<dbReference type="InterPro" id="IPR001646">
    <property type="entry name" value="5peptide_repeat"/>
</dbReference>
<evidence type="ECO:0000256" key="1">
    <source>
        <dbReference type="SAM" id="Phobius"/>
    </source>
</evidence>
<evidence type="ECO:0000313" key="4">
    <source>
        <dbReference type="Proteomes" id="UP001597119"/>
    </source>
</evidence>
<protein>
    <submittedName>
        <fullName evidence="3">Pentapeptide repeat-containing protein</fullName>
    </submittedName>
</protein>
<reference evidence="3 4" key="1">
    <citation type="journal article" date="2019" name="Int. J. Syst. Evol. Microbiol.">
        <title>The Global Catalogue of Microorganisms (GCM) 10K type strain sequencing project: providing services to taxonomists for standard genome sequencing and annotation.</title>
        <authorList>
            <consortium name="The Broad Institute Genomics Platform"/>
            <consortium name="The Broad Institute Genome Sequencing Center for Infectious Disease"/>
            <person name="Wu L."/>
            <person name="Ma J."/>
        </authorList>
    </citation>
    <scope>NUCLEOTIDE SEQUENCE [LARGE SCALE GENOMIC DNA]</scope>
    <source>
        <strain evidence="3 4">CGMCC 1.12125</strain>
    </source>
</reference>
<dbReference type="Pfam" id="PF00805">
    <property type="entry name" value="Pentapeptide"/>
    <property type="match status" value="1"/>
</dbReference>
<name>A0ABD6CFE8_9EURY</name>
<keyword evidence="1" id="KW-1133">Transmembrane helix</keyword>
<dbReference type="PANTHER" id="PTHR14136:SF17">
    <property type="entry name" value="BTB_POZ DOMAIN-CONTAINING PROTEIN KCTD9"/>
    <property type="match status" value="1"/>
</dbReference>
<feature type="transmembrane region" description="Helical" evidence="1">
    <location>
        <begin position="245"/>
        <end position="264"/>
    </location>
</feature>
<dbReference type="EMBL" id="JBHUDJ010000014">
    <property type="protein sequence ID" value="MFD1588928.1"/>
    <property type="molecule type" value="Genomic_DNA"/>
</dbReference>
<keyword evidence="1" id="KW-0472">Membrane</keyword>
<feature type="domain" description="Potassium channel" evidence="2">
    <location>
        <begin position="291"/>
        <end position="347"/>
    </location>
</feature>